<feature type="binding site" evidence="15">
    <location>
        <position position="291"/>
    </location>
    <ligand>
        <name>Zn(2+)</name>
        <dbReference type="ChEBI" id="CHEBI:29105"/>
        <label>1</label>
    </ligand>
</feature>
<reference evidence="19 20" key="1">
    <citation type="submission" date="2014-11" db="EMBL/GenBank/DDBJ databases">
        <title>Genetic blueprint of the zoonotic pathogen Toxocara canis.</title>
        <authorList>
            <person name="Zhu X.-Q."/>
            <person name="Korhonen P.K."/>
            <person name="Cai H."/>
            <person name="Young N.D."/>
            <person name="Nejsum P."/>
            <person name="von Samson-Himmelstjerna G."/>
            <person name="Boag P.R."/>
            <person name="Tan P."/>
            <person name="Li Q."/>
            <person name="Min J."/>
            <person name="Yang Y."/>
            <person name="Wang X."/>
            <person name="Fang X."/>
            <person name="Hall R.S."/>
            <person name="Hofmann A."/>
            <person name="Sternberg P.W."/>
            <person name="Jex A.R."/>
            <person name="Gasser R.B."/>
        </authorList>
    </citation>
    <scope>NUCLEOTIDE SEQUENCE [LARGE SCALE GENOMIC DNA]</scope>
    <source>
        <strain evidence="19">PN_DK_2014</strain>
    </source>
</reference>
<keyword evidence="12 14" id="KW-0472">Membrane</keyword>
<dbReference type="GO" id="GO:0005506">
    <property type="term" value="F:iron ion binding"/>
    <property type="evidence" value="ECO:0007669"/>
    <property type="project" value="UniProtKB-UniRule"/>
</dbReference>
<dbReference type="OrthoDB" id="2204368at2759"/>
<feature type="transmembrane region" description="Helical" evidence="17">
    <location>
        <begin position="134"/>
        <end position="161"/>
    </location>
</feature>
<comment type="subcellular location">
    <subcellularLocation>
        <location evidence="1">Endoplasmic reticulum membrane</location>
        <topology evidence="1">Multi-pass membrane protein</topology>
    </subcellularLocation>
</comment>
<dbReference type="Pfam" id="PF00173">
    <property type="entry name" value="Cyt-b5"/>
    <property type="match status" value="1"/>
</dbReference>
<feature type="transmembrane region" description="Helical" evidence="17">
    <location>
        <begin position="225"/>
        <end position="243"/>
    </location>
</feature>
<evidence type="ECO:0000256" key="9">
    <source>
        <dbReference type="ARBA" id="ARBA00022989"/>
    </source>
</evidence>
<dbReference type="InterPro" id="IPR036400">
    <property type="entry name" value="Cyt_B5-like_heme/steroid_sf"/>
</dbReference>
<sequence length="322" mass="37736">MFLEEEKDCCNEHEKPLLLNIRGKLYDVALFAHKHPGGAKVLRRLAGEQVDRFMNGEERIMGVKHQHSDAAYRMLERYAVDKCFQDNDNLLMGDAMLFKVGGLGDKYWTWIHQPYEGALRLFESDLLEMMTRTYWWVVPAVWMPLVLLFTAQAFGLVFAHYGFLQGLIVWSVLFTLGVLAWTLLEYILHRFAFHWQPNPKSPNQIVFHFLLHGLHHKTPMDGLRLVFPPVPALPVVLFFYFVYVNILPYDIFYCFAAGKLFGYIIYDVSHYYLHHGNPRPFTNLHFRKVYHHNHHFKDFDLAFGISTVIWDHVFNTVGMGPL</sequence>
<dbReference type="Gene3D" id="3.10.120.10">
    <property type="entry name" value="Cytochrome b5-like heme/steroid binding domain"/>
    <property type="match status" value="1"/>
</dbReference>
<evidence type="ECO:0000256" key="7">
    <source>
        <dbReference type="ARBA" id="ARBA00022832"/>
    </source>
</evidence>
<dbReference type="GO" id="GO:0080132">
    <property type="term" value="F:fatty acid 2-hydroxylase activity"/>
    <property type="evidence" value="ECO:0007669"/>
    <property type="project" value="InterPro"/>
</dbReference>
<keyword evidence="6 14" id="KW-0256">Endoplasmic reticulum</keyword>
<dbReference type="EC" id="1.-.-.-" evidence="14"/>
<dbReference type="GO" id="GO:0005789">
    <property type="term" value="C:endoplasmic reticulum membrane"/>
    <property type="evidence" value="ECO:0007669"/>
    <property type="project" value="UniProtKB-SubCell"/>
</dbReference>
<keyword evidence="3 14" id="KW-0444">Lipid biosynthesis</keyword>
<feature type="binding site" evidence="15">
    <location>
        <position position="270"/>
    </location>
    <ligand>
        <name>Zn(2+)</name>
        <dbReference type="ChEBI" id="CHEBI:29105"/>
        <label>1</label>
    </ligand>
</feature>
<keyword evidence="7 14" id="KW-0276">Fatty acid metabolism</keyword>
<comment type="caution">
    <text evidence="19">The sequence shown here is derived from an EMBL/GenBank/DDBJ whole genome shotgun (WGS) entry which is preliminary data.</text>
</comment>
<keyword evidence="13 14" id="KW-0275">Fatty acid biosynthesis</keyword>
<feature type="binding site" evidence="15">
    <location>
        <position position="274"/>
    </location>
    <ligand>
        <name>Zn(2+)</name>
        <dbReference type="ChEBI" id="CHEBI:29105"/>
        <label>1</label>
    </ligand>
</feature>
<keyword evidence="10 14" id="KW-0560">Oxidoreductase</keyword>
<feature type="binding site" evidence="15">
    <location>
        <position position="212"/>
    </location>
    <ligand>
        <name>Zn(2+)</name>
        <dbReference type="ChEBI" id="CHEBI:29105"/>
        <label>1</label>
    </ligand>
</feature>
<evidence type="ECO:0000256" key="17">
    <source>
        <dbReference type="SAM" id="Phobius"/>
    </source>
</evidence>
<name>A0A0B2VYR6_TOXCA</name>
<evidence type="ECO:0000256" key="3">
    <source>
        <dbReference type="ARBA" id="ARBA00022516"/>
    </source>
</evidence>
<evidence type="ECO:0000256" key="16">
    <source>
        <dbReference type="PIRSR" id="PIRSR005149-50"/>
    </source>
</evidence>
<evidence type="ECO:0000256" key="5">
    <source>
        <dbReference type="ARBA" id="ARBA00022723"/>
    </source>
</evidence>
<feature type="transmembrane region" description="Helical" evidence="17">
    <location>
        <begin position="167"/>
        <end position="188"/>
    </location>
</feature>
<evidence type="ECO:0000256" key="6">
    <source>
        <dbReference type="ARBA" id="ARBA00022824"/>
    </source>
</evidence>
<dbReference type="SUPFAM" id="SSF55856">
    <property type="entry name" value="Cytochrome b5-like heme/steroid binding domain"/>
    <property type="match status" value="1"/>
</dbReference>
<dbReference type="Pfam" id="PF04116">
    <property type="entry name" value="FA_hydroxylase"/>
    <property type="match status" value="1"/>
</dbReference>
<keyword evidence="9 17" id="KW-1133">Transmembrane helix</keyword>
<feature type="domain" description="Cytochrome b5 heme-binding" evidence="18">
    <location>
        <begin position="1"/>
        <end position="80"/>
    </location>
</feature>
<protein>
    <recommendedName>
        <fullName evidence="14">Fatty acid 2-hydroxylase</fullName>
        <ecNumber evidence="14">1.-.-.-</ecNumber>
    </recommendedName>
</protein>
<accession>A0A0B2VYR6</accession>
<keyword evidence="14 16" id="KW-0408">Iron</keyword>
<evidence type="ECO:0000313" key="19">
    <source>
        <dbReference type="EMBL" id="KHN86110.1"/>
    </source>
</evidence>
<dbReference type="SMART" id="SM01117">
    <property type="entry name" value="Cyt-b5"/>
    <property type="match status" value="1"/>
</dbReference>
<evidence type="ECO:0000256" key="1">
    <source>
        <dbReference type="ARBA" id="ARBA00004477"/>
    </source>
</evidence>
<feature type="binding site" evidence="15">
    <location>
        <position position="194"/>
    </location>
    <ligand>
        <name>Zn(2+)</name>
        <dbReference type="ChEBI" id="CHEBI:29105"/>
        <label>1</label>
    </ligand>
</feature>
<evidence type="ECO:0000256" key="15">
    <source>
        <dbReference type="PIRSR" id="PIRSR005149-1"/>
    </source>
</evidence>
<evidence type="ECO:0000256" key="11">
    <source>
        <dbReference type="ARBA" id="ARBA00023098"/>
    </source>
</evidence>
<keyword evidence="11 14" id="KW-0443">Lipid metabolism</keyword>
<dbReference type="InterPro" id="IPR001199">
    <property type="entry name" value="Cyt_B5-like_heme/steroid-bd"/>
</dbReference>
<keyword evidence="4 17" id="KW-0812">Transmembrane</keyword>
<organism evidence="19 20">
    <name type="scientific">Toxocara canis</name>
    <name type="common">Canine roundworm</name>
    <dbReference type="NCBI Taxonomy" id="6265"/>
    <lineage>
        <taxon>Eukaryota</taxon>
        <taxon>Metazoa</taxon>
        <taxon>Ecdysozoa</taxon>
        <taxon>Nematoda</taxon>
        <taxon>Chromadorea</taxon>
        <taxon>Rhabditida</taxon>
        <taxon>Spirurina</taxon>
        <taxon>Ascaridomorpha</taxon>
        <taxon>Ascaridoidea</taxon>
        <taxon>Toxocaridae</taxon>
        <taxon>Toxocara</taxon>
    </lineage>
</organism>
<evidence type="ECO:0000256" key="8">
    <source>
        <dbReference type="ARBA" id="ARBA00022833"/>
    </source>
</evidence>
<comment type="similarity">
    <text evidence="2 14">Belongs to the sterol desaturase family. SCS7 subfamily.</text>
</comment>
<feature type="binding site" evidence="15">
    <location>
        <position position="294"/>
    </location>
    <ligand>
        <name>Zn(2+)</name>
        <dbReference type="ChEBI" id="CHEBI:29105"/>
        <label>1</label>
    </ligand>
</feature>
<dbReference type="EMBL" id="JPKZ01000645">
    <property type="protein sequence ID" value="KHN86110.1"/>
    <property type="molecule type" value="Genomic_DNA"/>
</dbReference>
<feature type="binding site" evidence="15">
    <location>
        <position position="189"/>
    </location>
    <ligand>
        <name>Zn(2+)</name>
        <dbReference type="ChEBI" id="CHEBI:29105"/>
        <label>1</label>
    </ligand>
</feature>
<feature type="binding site" description="axial binding residue" evidence="16">
    <location>
        <position position="67"/>
    </location>
    <ligand>
        <name>heme</name>
        <dbReference type="ChEBI" id="CHEBI:30413"/>
    </ligand>
    <ligandPart>
        <name>Fe</name>
        <dbReference type="ChEBI" id="CHEBI:18248"/>
    </ligandPart>
</feature>
<feature type="binding site" evidence="15">
    <location>
        <position position="215"/>
    </location>
    <ligand>
        <name>Zn(2+)</name>
        <dbReference type="ChEBI" id="CHEBI:29105"/>
        <label>1</label>
    </ligand>
</feature>
<dbReference type="AlphaFoldDB" id="A0A0B2VYR6"/>
<feature type="binding site" evidence="15">
    <location>
        <position position="295"/>
    </location>
    <ligand>
        <name>Zn(2+)</name>
        <dbReference type="ChEBI" id="CHEBI:29105"/>
        <label>1</label>
    </ligand>
</feature>
<dbReference type="GO" id="GO:0006633">
    <property type="term" value="P:fatty acid biosynthetic process"/>
    <property type="evidence" value="ECO:0007669"/>
    <property type="project" value="UniProtKB-KW"/>
</dbReference>
<dbReference type="PIRSF" id="PIRSF005149">
    <property type="entry name" value="IPC-B_HD"/>
    <property type="match status" value="1"/>
</dbReference>
<keyword evidence="16" id="KW-0349">Heme</keyword>
<evidence type="ECO:0000259" key="18">
    <source>
        <dbReference type="PROSITE" id="PS50255"/>
    </source>
</evidence>
<comment type="cofactor">
    <cofactor evidence="16">
        <name>Fe cation</name>
        <dbReference type="ChEBI" id="CHEBI:24875"/>
    </cofactor>
</comment>
<evidence type="ECO:0000313" key="20">
    <source>
        <dbReference type="Proteomes" id="UP000031036"/>
    </source>
</evidence>
<comment type="cofactor">
    <cofactor evidence="14 15">
        <name>Zn(2+)</name>
        <dbReference type="ChEBI" id="CHEBI:29105"/>
    </cofactor>
    <text evidence="14 15">Binds 2 Zn(2+) ions per subunit that likely form a catalytic dimetal center.</text>
</comment>
<dbReference type="Proteomes" id="UP000031036">
    <property type="component" value="Unassembled WGS sequence"/>
</dbReference>
<keyword evidence="8 15" id="KW-0862">Zinc</keyword>
<dbReference type="OMA" id="WTIIEYV"/>
<dbReference type="InterPro" id="IPR014430">
    <property type="entry name" value="Scs7"/>
</dbReference>
<comment type="function">
    <text evidence="14">Catalyzes stereospecific hydroxylation of free fatty acids at the C-2 position to produce (R)-2-hydroxy fatty acids, which are building blocks of sphingolipids and glycosphingolipids common in neural tissue and epidermis. Plays an essential role in the synthesis of galactosphingolipids of the myelin sheath. Responsible for the synthesis of sphingolipids and glycosphingolipids involved in the formation of epidermal lamellar bodies critical for skin permeability barrier. Participates in the synthesis of glycosphingolipids and a fraction of type II wax diesters in sebaceous gland, specifically regulating hair follicle homeostasis. Involved in the synthesis of sphingolipids of plasma membrane rafts, controlling lipid raft mobility and trafficking of raft-associated proteins.</text>
</comment>
<feature type="transmembrane region" description="Helical" evidence="17">
    <location>
        <begin position="249"/>
        <end position="266"/>
    </location>
</feature>
<evidence type="ECO:0000256" key="14">
    <source>
        <dbReference type="PIRNR" id="PIRNR005149"/>
    </source>
</evidence>
<gene>
    <name evidence="19" type="primary">Fa2h</name>
    <name evidence="19" type="ORF">Tcan_17730</name>
</gene>
<dbReference type="PANTHER" id="PTHR12863:SF1">
    <property type="entry name" value="FATTY ACID 2-HYDROXYLASE"/>
    <property type="match status" value="1"/>
</dbReference>
<keyword evidence="20" id="KW-1185">Reference proteome</keyword>
<evidence type="ECO:0000256" key="13">
    <source>
        <dbReference type="ARBA" id="ARBA00023160"/>
    </source>
</evidence>
<evidence type="ECO:0000256" key="4">
    <source>
        <dbReference type="ARBA" id="ARBA00022692"/>
    </source>
</evidence>
<dbReference type="PANTHER" id="PTHR12863">
    <property type="entry name" value="FATTY ACID HYDROXYLASE"/>
    <property type="match status" value="1"/>
</dbReference>
<evidence type="ECO:0000256" key="10">
    <source>
        <dbReference type="ARBA" id="ARBA00023002"/>
    </source>
</evidence>
<dbReference type="InterPro" id="IPR006694">
    <property type="entry name" value="Fatty_acid_hydroxylase"/>
</dbReference>
<dbReference type="PROSITE" id="PS50255">
    <property type="entry name" value="CYTOCHROME_B5_2"/>
    <property type="match status" value="1"/>
</dbReference>
<keyword evidence="5 14" id="KW-0479">Metal-binding</keyword>
<feature type="binding site" description="axial binding residue" evidence="16">
    <location>
        <position position="35"/>
    </location>
    <ligand>
        <name>heme</name>
        <dbReference type="ChEBI" id="CHEBI:30413"/>
    </ligand>
    <ligandPart>
        <name>Fe</name>
        <dbReference type="ChEBI" id="CHEBI:18248"/>
    </ligandPart>
</feature>
<evidence type="ECO:0000256" key="12">
    <source>
        <dbReference type="ARBA" id="ARBA00023136"/>
    </source>
</evidence>
<dbReference type="STRING" id="6265.A0A0B2VYR6"/>
<proteinExistence type="inferred from homology"/>
<feature type="binding site" evidence="15">
    <location>
        <position position="216"/>
    </location>
    <ligand>
        <name>Zn(2+)</name>
        <dbReference type="ChEBI" id="CHEBI:29105"/>
        <label>1</label>
    </ligand>
</feature>
<evidence type="ECO:0000256" key="2">
    <source>
        <dbReference type="ARBA" id="ARBA00005747"/>
    </source>
</evidence>